<accession>B2KD42</accession>
<reference evidence="3 4" key="1">
    <citation type="journal article" date="2009" name="Appl. Environ. Microbiol.">
        <title>Genomic analysis of 'Elusimicrobium minutum,' the first cultivated representative of the phylum 'Elusimicrobia' (formerly termite group 1).</title>
        <authorList>
            <person name="Herlemann D.P.R."/>
            <person name="Geissinger O."/>
            <person name="Ikeda-Ohtsubo W."/>
            <person name="Kunin V."/>
            <person name="Sun H."/>
            <person name="Lapidus A."/>
            <person name="Hugenholtz P."/>
            <person name="Brune A."/>
        </authorList>
    </citation>
    <scope>NUCLEOTIDE SEQUENCE [LARGE SCALE GENOMIC DNA]</scope>
    <source>
        <strain evidence="3 4">Pei191</strain>
    </source>
</reference>
<dbReference type="EMBL" id="CP001055">
    <property type="protein sequence ID" value="ACC98438.1"/>
    <property type="molecule type" value="Genomic_DNA"/>
</dbReference>
<protein>
    <submittedName>
        <fullName evidence="3">Cobalamin (Vitamin B12) biosynthesis CbiX protein</fullName>
    </submittedName>
</protein>
<dbReference type="InterPro" id="IPR050963">
    <property type="entry name" value="Sirohydro_Cobaltochel/CbiX"/>
</dbReference>
<keyword evidence="1" id="KW-0479">Metal-binding</keyword>
<dbReference type="STRING" id="445932.Emin_0883"/>
<gene>
    <name evidence="3" type="ordered locus">Emin_0883</name>
</gene>
<dbReference type="GO" id="GO:0016829">
    <property type="term" value="F:lyase activity"/>
    <property type="evidence" value="ECO:0007669"/>
    <property type="project" value="UniProtKB-KW"/>
</dbReference>
<dbReference type="GO" id="GO:0046872">
    <property type="term" value="F:metal ion binding"/>
    <property type="evidence" value="ECO:0007669"/>
    <property type="project" value="UniProtKB-KW"/>
</dbReference>
<dbReference type="Proteomes" id="UP000001029">
    <property type="component" value="Chromosome"/>
</dbReference>
<dbReference type="CDD" id="cd03416">
    <property type="entry name" value="CbiX_SirB_N"/>
    <property type="match status" value="1"/>
</dbReference>
<dbReference type="InterPro" id="IPR002762">
    <property type="entry name" value="CbiX-like"/>
</dbReference>
<evidence type="ECO:0000256" key="1">
    <source>
        <dbReference type="ARBA" id="ARBA00022723"/>
    </source>
</evidence>
<sequence length="220" mass="24387">MKRSSVKKMSVMSGLLLFFLPFALNINAKEYKKPGLLIISHGSSNQEANNKVETMVEEMRKENNDKNYFHAIENAFLEVGAPTVKTGVERLQKAGCDMIVAVPFFTSQDGHTQEDIPVVLGLSSDPEILAELKEEGIELANPKLPVVITKTLNETKLLRNFAKSEVDSMSLKGKEETLVLVSLEKNDYKDIVTPKIAEAAKYAANAKGIKKLQRYLFLAG</sequence>
<dbReference type="HOGENOM" id="CLU_1254321_0_0_0"/>
<dbReference type="Pfam" id="PF01903">
    <property type="entry name" value="CbiX"/>
    <property type="match status" value="1"/>
</dbReference>
<dbReference type="OrthoDB" id="1066872at2"/>
<organism evidence="3 4">
    <name type="scientific">Elusimicrobium minutum (strain Pei191)</name>
    <dbReference type="NCBI Taxonomy" id="445932"/>
    <lineage>
        <taxon>Bacteria</taxon>
        <taxon>Pseudomonadati</taxon>
        <taxon>Elusimicrobiota</taxon>
        <taxon>Elusimicrobia</taxon>
        <taxon>Elusimicrobiales</taxon>
        <taxon>Elusimicrobiaceae</taxon>
        <taxon>Elusimicrobium</taxon>
    </lineage>
</organism>
<name>B2KD42_ELUMP</name>
<keyword evidence="2" id="KW-0456">Lyase</keyword>
<keyword evidence="4" id="KW-1185">Reference proteome</keyword>
<dbReference type="Gene3D" id="3.40.50.1400">
    <property type="match status" value="1"/>
</dbReference>
<dbReference type="RefSeq" id="WP_012415053.1">
    <property type="nucleotide sequence ID" value="NC_010644.1"/>
</dbReference>
<evidence type="ECO:0000313" key="3">
    <source>
        <dbReference type="EMBL" id="ACC98438.1"/>
    </source>
</evidence>
<dbReference type="PANTHER" id="PTHR33542:SF3">
    <property type="entry name" value="SIROHYDROCHLORIN FERROCHELATASE, CHLOROPLASTIC"/>
    <property type="match status" value="1"/>
</dbReference>
<evidence type="ECO:0000256" key="2">
    <source>
        <dbReference type="ARBA" id="ARBA00023239"/>
    </source>
</evidence>
<dbReference type="KEGG" id="emi:Emin_0883"/>
<dbReference type="PANTHER" id="PTHR33542">
    <property type="entry name" value="SIROHYDROCHLORIN FERROCHELATASE, CHLOROPLASTIC"/>
    <property type="match status" value="1"/>
</dbReference>
<dbReference type="AlphaFoldDB" id="B2KD42"/>
<evidence type="ECO:0000313" key="4">
    <source>
        <dbReference type="Proteomes" id="UP000001029"/>
    </source>
</evidence>
<proteinExistence type="predicted"/>
<dbReference type="SUPFAM" id="SSF53800">
    <property type="entry name" value="Chelatase"/>
    <property type="match status" value="1"/>
</dbReference>